<protein>
    <submittedName>
        <fullName evidence="10">Glycosyl transferase</fullName>
    </submittedName>
</protein>
<sequence>MASLGPVSLAESEALSVVVPVYRSAASLPLLHERLTAVLEILSPAHEIILVEDGGNDGTWDVITSLAATDSRVRGIRMSRNYGQHNALLCGIRAAVHPLIVTLDDDLQHPPEEIPRLLDELRRGDFDVVYGAPEREQHSFWRDTASVVTKIALMNAMGAQTARHVSAFRVFRTSLRNAFADYSSPLVSIDVLLTWGTTRFTHLKVRHEPRRIGVSNYSVWKLFTHAMNMITGFSTVPLQLASFIGFGCVLLGIVLLGYIFQQFAMYGRVVPGFYFIASIITVFAGAQLFALGMIGEYLARMYFRSMDKPVYSVAETTSRPSAGHDKPVNAS</sequence>
<keyword evidence="11" id="KW-1185">Reference proteome</keyword>
<dbReference type="EMBL" id="CABPSB010000006">
    <property type="protein sequence ID" value="VVE01478.1"/>
    <property type="molecule type" value="Genomic_DNA"/>
</dbReference>
<evidence type="ECO:0000313" key="11">
    <source>
        <dbReference type="Proteomes" id="UP000406256"/>
    </source>
</evidence>
<dbReference type="InterPro" id="IPR029044">
    <property type="entry name" value="Nucleotide-diphossugar_trans"/>
</dbReference>
<dbReference type="RefSeq" id="WP_150668856.1">
    <property type="nucleotide sequence ID" value="NZ_CABPSB010000006.1"/>
</dbReference>
<evidence type="ECO:0000256" key="6">
    <source>
        <dbReference type="ARBA" id="ARBA00022989"/>
    </source>
</evidence>
<evidence type="ECO:0000256" key="2">
    <source>
        <dbReference type="ARBA" id="ARBA00022676"/>
    </source>
</evidence>
<keyword evidence="5" id="KW-0448">Lipopolysaccharide biosynthesis</keyword>
<dbReference type="Pfam" id="PF00535">
    <property type="entry name" value="Glycos_transf_2"/>
    <property type="match status" value="1"/>
</dbReference>
<evidence type="ECO:0000256" key="4">
    <source>
        <dbReference type="ARBA" id="ARBA00022692"/>
    </source>
</evidence>
<dbReference type="PANTHER" id="PTHR48090:SF3">
    <property type="entry name" value="UNDECAPRENYL-PHOSPHATE 4-DEOXY-4-FORMAMIDO-L-ARABINOSE TRANSFERASE"/>
    <property type="match status" value="1"/>
</dbReference>
<dbReference type="InterPro" id="IPR050256">
    <property type="entry name" value="Glycosyltransferase_2"/>
</dbReference>
<dbReference type="Gene3D" id="3.90.550.10">
    <property type="entry name" value="Spore Coat Polysaccharide Biosynthesis Protein SpsA, Chain A"/>
    <property type="match status" value="1"/>
</dbReference>
<keyword evidence="1" id="KW-1003">Cell membrane</keyword>
<proteinExistence type="predicted"/>
<evidence type="ECO:0000256" key="5">
    <source>
        <dbReference type="ARBA" id="ARBA00022985"/>
    </source>
</evidence>
<evidence type="ECO:0000313" key="10">
    <source>
        <dbReference type="EMBL" id="VVE01478.1"/>
    </source>
</evidence>
<dbReference type="AlphaFoldDB" id="A0A5E4UN73"/>
<keyword evidence="4 8" id="KW-0812">Transmembrane</keyword>
<evidence type="ECO:0000256" key="3">
    <source>
        <dbReference type="ARBA" id="ARBA00022679"/>
    </source>
</evidence>
<evidence type="ECO:0000256" key="7">
    <source>
        <dbReference type="ARBA" id="ARBA00023136"/>
    </source>
</evidence>
<dbReference type="SUPFAM" id="SSF53448">
    <property type="entry name" value="Nucleotide-diphospho-sugar transferases"/>
    <property type="match status" value="1"/>
</dbReference>
<dbReference type="GO" id="GO:0009103">
    <property type="term" value="P:lipopolysaccharide biosynthetic process"/>
    <property type="evidence" value="ECO:0007669"/>
    <property type="project" value="UniProtKB-KW"/>
</dbReference>
<name>A0A5E4UN73_9BURK</name>
<dbReference type="OrthoDB" id="9811884at2"/>
<feature type="domain" description="Glycosyltransferase 2-like" evidence="9">
    <location>
        <begin position="16"/>
        <end position="164"/>
    </location>
</feature>
<dbReference type="CDD" id="cd04187">
    <property type="entry name" value="DPM1_like_bac"/>
    <property type="match status" value="1"/>
</dbReference>
<organism evidence="10 11">
    <name type="scientific">Pandoraea anhela</name>
    <dbReference type="NCBI Taxonomy" id="2508295"/>
    <lineage>
        <taxon>Bacteria</taxon>
        <taxon>Pseudomonadati</taxon>
        <taxon>Pseudomonadota</taxon>
        <taxon>Betaproteobacteria</taxon>
        <taxon>Burkholderiales</taxon>
        <taxon>Burkholderiaceae</taxon>
        <taxon>Pandoraea</taxon>
    </lineage>
</organism>
<keyword evidence="6 8" id="KW-1133">Transmembrane helix</keyword>
<dbReference type="GO" id="GO:0005886">
    <property type="term" value="C:plasma membrane"/>
    <property type="evidence" value="ECO:0007669"/>
    <property type="project" value="TreeGrafter"/>
</dbReference>
<evidence type="ECO:0000256" key="1">
    <source>
        <dbReference type="ARBA" id="ARBA00022475"/>
    </source>
</evidence>
<keyword evidence="7 8" id="KW-0472">Membrane</keyword>
<dbReference type="GO" id="GO:0099621">
    <property type="term" value="F:undecaprenyl-phosphate 4-deoxy-4-formamido-L-arabinose transferase activity"/>
    <property type="evidence" value="ECO:0007669"/>
    <property type="project" value="TreeGrafter"/>
</dbReference>
<dbReference type="Proteomes" id="UP000406256">
    <property type="component" value="Unassembled WGS sequence"/>
</dbReference>
<dbReference type="PANTHER" id="PTHR48090">
    <property type="entry name" value="UNDECAPRENYL-PHOSPHATE 4-DEOXY-4-FORMAMIDO-L-ARABINOSE TRANSFERASE-RELATED"/>
    <property type="match status" value="1"/>
</dbReference>
<gene>
    <name evidence="10" type="ORF">PAN31108_02153</name>
</gene>
<dbReference type="InterPro" id="IPR001173">
    <property type="entry name" value="Glyco_trans_2-like"/>
</dbReference>
<keyword evidence="2" id="KW-0328">Glycosyltransferase</keyword>
<reference evidence="10 11" key="1">
    <citation type="submission" date="2019-08" db="EMBL/GenBank/DDBJ databases">
        <authorList>
            <person name="Peeters C."/>
        </authorList>
    </citation>
    <scope>NUCLEOTIDE SEQUENCE [LARGE SCALE GENOMIC DNA]</scope>
    <source>
        <strain evidence="10 11">LMG 31108</strain>
    </source>
</reference>
<evidence type="ECO:0000256" key="8">
    <source>
        <dbReference type="SAM" id="Phobius"/>
    </source>
</evidence>
<accession>A0A5E4UN73</accession>
<feature type="transmembrane region" description="Helical" evidence="8">
    <location>
        <begin position="236"/>
        <end position="260"/>
    </location>
</feature>
<keyword evidence="3 10" id="KW-0808">Transferase</keyword>
<evidence type="ECO:0000259" key="9">
    <source>
        <dbReference type="Pfam" id="PF00535"/>
    </source>
</evidence>
<feature type="transmembrane region" description="Helical" evidence="8">
    <location>
        <begin position="272"/>
        <end position="299"/>
    </location>
</feature>